<keyword evidence="2" id="KW-0472">Membrane</keyword>
<feature type="transmembrane region" description="Helical" evidence="2">
    <location>
        <begin position="503"/>
        <end position="529"/>
    </location>
</feature>
<evidence type="ECO:0000256" key="2">
    <source>
        <dbReference type="SAM" id="Phobius"/>
    </source>
</evidence>
<evidence type="ECO:0000313" key="3">
    <source>
        <dbReference type="EMBL" id="SEP17417.1"/>
    </source>
</evidence>
<name>A0A1H8VQB1_9GAMM</name>
<keyword evidence="2" id="KW-1133">Transmembrane helix</keyword>
<keyword evidence="2" id="KW-0812">Transmembrane</keyword>
<feature type="region of interest" description="Disordered" evidence="1">
    <location>
        <begin position="675"/>
        <end position="699"/>
    </location>
</feature>
<dbReference type="RefSeq" id="WP_091646342.1">
    <property type="nucleotide sequence ID" value="NZ_FOEG01000014.1"/>
</dbReference>
<sequence>MSAPFSQQPLNAAQLLDIPGAVPRSRLSFRSHEAGTRRMALNLRDSAGDYPQAIKDYAALPPQEYWRLWATVNGLIAGAGPDPAQIDSGYDADPDDPEDDQLAAWQARLTDPEHPLYPMLFPGEDQVSVDDDTPPATDDLNEITGATGFRPGAFALMLNGAGSGGVFGSVGRDVAWLGREVVMDFMYVVQRQWQAALDQQQNVSVELFTRIGKAGQFPELEGAHLVREGDVIPEGYTVIGSQVERLHRMQRGARRQAARDAVRNPGADTVVILDGSTNNPIASSGLQGLAPATTSVAAATDSDWRALFSAEGADGLYRTRADLVVVPAVSETVRELNQPDAEPSLTSSRAVRAAQAGLPPIIAVFEVVNIASAVQRQREGSERVFRKDAEIIHSAAGLAYALTEASLNLSGPDRTAARLSRVTGPRVANWVADGELRVRGRTSVPSMAVLGAGLAGIGAGLAAWDMMHRLNRGDTAVAAAHGVEAAAMTGLAVSTLVSGARQAGATVILGLGPWGWAFLATSIIAGAIARHLTRGPLERWAYYGPFSADHERRFTEEYAGLEPRQIRLALESLLFAPQVTIKEDERFSPPRVRVEVRAPAATRATDSVELYATSEAGGGQQPLEVVATGELLDGPGPLCQAWWFRLPDPNGWRVTRDGGRHCILRARARLRREDDGSLPFNPNYAGTQASGTTIDPDGETEDWAYADALTIRKTQHQINQGL</sequence>
<feature type="transmembrane region" description="Helical" evidence="2">
    <location>
        <begin position="444"/>
        <end position="464"/>
    </location>
</feature>
<dbReference type="AlphaFoldDB" id="A0A1H8VQB1"/>
<dbReference type="STRING" id="406100.SAMN04488052_11433"/>
<accession>A0A1H8VQB1</accession>
<feature type="compositionally biased region" description="Polar residues" evidence="1">
    <location>
        <begin position="684"/>
        <end position="693"/>
    </location>
</feature>
<protein>
    <submittedName>
        <fullName evidence="3">Uncharacterized protein</fullName>
    </submittedName>
</protein>
<dbReference type="OrthoDB" id="5406083at2"/>
<proteinExistence type="predicted"/>
<reference evidence="3 4" key="1">
    <citation type="submission" date="2016-10" db="EMBL/GenBank/DDBJ databases">
        <authorList>
            <person name="de Groot N.N."/>
        </authorList>
    </citation>
    <scope>NUCLEOTIDE SEQUENCE [LARGE SCALE GENOMIC DNA]</scope>
    <source>
        <strain evidence="3 4">CGMCC 1.6291</strain>
    </source>
</reference>
<dbReference type="EMBL" id="FOEG01000014">
    <property type="protein sequence ID" value="SEP17417.1"/>
    <property type="molecule type" value="Genomic_DNA"/>
</dbReference>
<dbReference type="Proteomes" id="UP000199657">
    <property type="component" value="Unassembled WGS sequence"/>
</dbReference>
<gene>
    <name evidence="3" type="ORF">SAMN04488052_11433</name>
</gene>
<evidence type="ECO:0000313" key="4">
    <source>
        <dbReference type="Proteomes" id="UP000199657"/>
    </source>
</evidence>
<organism evidence="3 4">
    <name type="scientific">Aquisalimonas asiatica</name>
    <dbReference type="NCBI Taxonomy" id="406100"/>
    <lineage>
        <taxon>Bacteria</taxon>
        <taxon>Pseudomonadati</taxon>
        <taxon>Pseudomonadota</taxon>
        <taxon>Gammaproteobacteria</taxon>
        <taxon>Chromatiales</taxon>
        <taxon>Ectothiorhodospiraceae</taxon>
        <taxon>Aquisalimonas</taxon>
    </lineage>
</organism>
<evidence type="ECO:0000256" key="1">
    <source>
        <dbReference type="SAM" id="MobiDB-lite"/>
    </source>
</evidence>
<keyword evidence="4" id="KW-1185">Reference proteome</keyword>